<sequence length="281" mass="31004">MHAFVLGASKNIGYHAALRLLKQGTTVTFLLRSTSIFDNDEEIQPFFKDGKAQLVRGDAFNRDDVRKGWEAAVQASAGKVGVVLSTIGSYSEFSAPARWLELKHRPWFLPRPSRSLHALPGSLRAPETQPRFVVITAMAVTSESQAAVPLVLKPLYYVVLPAALADKLGVERILSHAAGWSWSSKDDPSNDILTQGWKSTPGLPRQGDLKHVVIVRPAVLTDGESRGDEAVKSGNEPYRTKKVVIMSSAYRVLRKDVAHFVVEKVLPNWSEWEGYGVVIAY</sequence>
<evidence type="ECO:0000313" key="2">
    <source>
        <dbReference type="Proteomes" id="UP000308197"/>
    </source>
</evidence>
<evidence type="ECO:0000313" key="1">
    <source>
        <dbReference type="EMBL" id="TFK93218.1"/>
    </source>
</evidence>
<name>A0A5C3PZD1_9APHY</name>
<proteinExistence type="predicted"/>
<dbReference type="EMBL" id="ML210985">
    <property type="protein sequence ID" value="TFK93218.1"/>
    <property type="molecule type" value="Genomic_DNA"/>
</dbReference>
<protein>
    <recommendedName>
        <fullName evidence="3">NAD(P)-binding domain-containing protein</fullName>
    </recommendedName>
</protein>
<dbReference type="SUPFAM" id="SSF51735">
    <property type="entry name" value="NAD(P)-binding Rossmann-fold domains"/>
    <property type="match status" value="1"/>
</dbReference>
<dbReference type="PANTHER" id="PTHR15020">
    <property type="entry name" value="FLAVIN REDUCTASE-RELATED"/>
    <property type="match status" value="1"/>
</dbReference>
<reference evidence="1 2" key="1">
    <citation type="journal article" date="2019" name="Nat. Ecol. Evol.">
        <title>Megaphylogeny resolves global patterns of mushroom evolution.</title>
        <authorList>
            <person name="Varga T."/>
            <person name="Krizsan K."/>
            <person name="Foldi C."/>
            <person name="Dima B."/>
            <person name="Sanchez-Garcia M."/>
            <person name="Sanchez-Ramirez S."/>
            <person name="Szollosi G.J."/>
            <person name="Szarkandi J.G."/>
            <person name="Papp V."/>
            <person name="Albert L."/>
            <person name="Andreopoulos W."/>
            <person name="Angelini C."/>
            <person name="Antonin V."/>
            <person name="Barry K.W."/>
            <person name="Bougher N.L."/>
            <person name="Buchanan P."/>
            <person name="Buyck B."/>
            <person name="Bense V."/>
            <person name="Catcheside P."/>
            <person name="Chovatia M."/>
            <person name="Cooper J."/>
            <person name="Damon W."/>
            <person name="Desjardin D."/>
            <person name="Finy P."/>
            <person name="Geml J."/>
            <person name="Haridas S."/>
            <person name="Hughes K."/>
            <person name="Justo A."/>
            <person name="Karasinski D."/>
            <person name="Kautmanova I."/>
            <person name="Kiss B."/>
            <person name="Kocsube S."/>
            <person name="Kotiranta H."/>
            <person name="LaButti K.M."/>
            <person name="Lechner B.E."/>
            <person name="Liimatainen K."/>
            <person name="Lipzen A."/>
            <person name="Lukacs Z."/>
            <person name="Mihaltcheva S."/>
            <person name="Morgado L.N."/>
            <person name="Niskanen T."/>
            <person name="Noordeloos M.E."/>
            <person name="Ohm R.A."/>
            <person name="Ortiz-Santana B."/>
            <person name="Ovrebo C."/>
            <person name="Racz N."/>
            <person name="Riley R."/>
            <person name="Savchenko A."/>
            <person name="Shiryaev A."/>
            <person name="Soop K."/>
            <person name="Spirin V."/>
            <person name="Szebenyi C."/>
            <person name="Tomsovsky M."/>
            <person name="Tulloss R.E."/>
            <person name="Uehling J."/>
            <person name="Grigoriev I.V."/>
            <person name="Vagvolgyi C."/>
            <person name="Papp T."/>
            <person name="Martin F.M."/>
            <person name="Miettinen O."/>
            <person name="Hibbett D.S."/>
            <person name="Nagy L.G."/>
        </authorList>
    </citation>
    <scope>NUCLEOTIDE SEQUENCE [LARGE SCALE GENOMIC DNA]</scope>
    <source>
        <strain evidence="1 2">HHB13444</strain>
    </source>
</reference>
<dbReference type="InterPro" id="IPR036291">
    <property type="entry name" value="NAD(P)-bd_dom_sf"/>
</dbReference>
<keyword evidence="2" id="KW-1185">Reference proteome</keyword>
<gene>
    <name evidence="1" type="ORF">K466DRAFT_479083</name>
</gene>
<evidence type="ECO:0008006" key="3">
    <source>
        <dbReference type="Google" id="ProtNLM"/>
    </source>
</evidence>
<dbReference type="Gene3D" id="3.40.50.720">
    <property type="entry name" value="NAD(P)-binding Rossmann-like Domain"/>
    <property type="match status" value="1"/>
</dbReference>
<dbReference type="Proteomes" id="UP000308197">
    <property type="component" value="Unassembled WGS sequence"/>
</dbReference>
<dbReference type="AlphaFoldDB" id="A0A5C3PZD1"/>
<dbReference type="PANTHER" id="PTHR15020:SF50">
    <property type="entry name" value="UPF0659 PROTEIN YMR090W"/>
    <property type="match status" value="1"/>
</dbReference>
<accession>A0A5C3PZD1</accession>
<organism evidence="1 2">
    <name type="scientific">Polyporus arcularius HHB13444</name>
    <dbReference type="NCBI Taxonomy" id="1314778"/>
    <lineage>
        <taxon>Eukaryota</taxon>
        <taxon>Fungi</taxon>
        <taxon>Dikarya</taxon>
        <taxon>Basidiomycota</taxon>
        <taxon>Agaricomycotina</taxon>
        <taxon>Agaricomycetes</taxon>
        <taxon>Polyporales</taxon>
        <taxon>Polyporaceae</taxon>
        <taxon>Polyporus</taxon>
    </lineage>
</organism>
<dbReference type="InParanoid" id="A0A5C3PZD1"/>